<dbReference type="EMBL" id="JAFMOF010000006">
    <property type="protein sequence ID" value="MBO0657139.1"/>
    <property type="molecule type" value="Genomic_DNA"/>
</dbReference>
<protein>
    <submittedName>
        <fullName evidence="1">Uncharacterized protein</fullName>
    </submittedName>
</protein>
<dbReference type="RefSeq" id="WP_086570799.1">
    <property type="nucleotide sequence ID" value="NZ_JAFMOF010000006.1"/>
</dbReference>
<gene>
    <name evidence="1" type="ORF">J1792_31790</name>
</gene>
<accession>A0A939FUP6</accession>
<sequence length="99" mass="10463">MPKQVTPAESAACDLQDHAALWNMGEVRASDVVDAACDALVTGLDSPGLEAIDTDPLPEMGIMAAHPLQAAACFGVLDELESIDFDAFHARGAWLWALL</sequence>
<reference evidence="1" key="1">
    <citation type="submission" date="2021-03" db="EMBL/GenBank/DDBJ databases">
        <title>Streptomyces strains.</title>
        <authorList>
            <person name="Lund M.B."/>
            <person name="Toerring T."/>
        </authorList>
    </citation>
    <scope>NUCLEOTIDE SEQUENCE</scope>
    <source>
        <strain evidence="1">JCM 4242</strain>
    </source>
</reference>
<dbReference type="AlphaFoldDB" id="A0A939FUP6"/>
<dbReference type="Proteomes" id="UP000664781">
    <property type="component" value="Unassembled WGS sequence"/>
</dbReference>
<evidence type="ECO:0000313" key="2">
    <source>
        <dbReference type="Proteomes" id="UP000664781"/>
    </source>
</evidence>
<proteinExistence type="predicted"/>
<evidence type="ECO:0000313" key="1">
    <source>
        <dbReference type="EMBL" id="MBO0657139.1"/>
    </source>
</evidence>
<organism evidence="1 2">
    <name type="scientific">Streptomyces triculaminicus</name>
    <dbReference type="NCBI Taxonomy" id="2816232"/>
    <lineage>
        <taxon>Bacteria</taxon>
        <taxon>Bacillati</taxon>
        <taxon>Actinomycetota</taxon>
        <taxon>Actinomycetes</taxon>
        <taxon>Kitasatosporales</taxon>
        <taxon>Streptomycetaceae</taxon>
        <taxon>Streptomyces</taxon>
    </lineage>
</organism>
<keyword evidence="2" id="KW-1185">Reference proteome</keyword>
<comment type="caution">
    <text evidence="1">The sequence shown here is derived from an EMBL/GenBank/DDBJ whole genome shotgun (WGS) entry which is preliminary data.</text>
</comment>
<name>A0A939FUP6_9ACTN</name>